<keyword evidence="3" id="KW-1185">Reference proteome</keyword>
<dbReference type="AlphaFoldDB" id="A0AAV6Z2N8"/>
<sequence length="146" mass="16720">MVTSRICLNYSWIVQYGWSWSCQILTSVRGPKLSKDSHEECHGPCVYRGFGSMMSTIPIVFVVGFSDSTGLSDVKSLVFMVHGPLFTFNFLIVDSLTDYILFLWTPGWFLSWPATINMWKSCEEMKKKKYQEGKDKFQVSGNCQCP</sequence>
<reference evidence="2" key="1">
    <citation type="thesis" date="2020" institute="ProQuest LLC" country="789 East Eisenhower Parkway, Ann Arbor, MI, USA">
        <title>Comparative Genomics and Chromosome Evolution.</title>
        <authorList>
            <person name="Mudd A.B."/>
        </authorList>
    </citation>
    <scope>NUCLEOTIDE SEQUENCE</scope>
    <source>
        <strain evidence="2">237g6f4</strain>
        <tissue evidence="2">Blood</tissue>
    </source>
</reference>
<evidence type="ECO:0000256" key="1">
    <source>
        <dbReference type="SAM" id="Phobius"/>
    </source>
</evidence>
<organism evidence="2 3">
    <name type="scientific">Engystomops pustulosus</name>
    <name type="common">Tungara frog</name>
    <name type="synonym">Physalaemus pustulosus</name>
    <dbReference type="NCBI Taxonomy" id="76066"/>
    <lineage>
        <taxon>Eukaryota</taxon>
        <taxon>Metazoa</taxon>
        <taxon>Chordata</taxon>
        <taxon>Craniata</taxon>
        <taxon>Vertebrata</taxon>
        <taxon>Euteleostomi</taxon>
        <taxon>Amphibia</taxon>
        <taxon>Batrachia</taxon>
        <taxon>Anura</taxon>
        <taxon>Neobatrachia</taxon>
        <taxon>Hyloidea</taxon>
        <taxon>Leptodactylidae</taxon>
        <taxon>Leiuperinae</taxon>
        <taxon>Engystomops</taxon>
    </lineage>
</organism>
<accession>A0AAV6Z2N8</accession>
<keyword evidence="1" id="KW-0472">Membrane</keyword>
<dbReference type="Proteomes" id="UP000824782">
    <property type="component" value="Unassembled WGS sequence"/>
</dbReference>
<dbReference type="EMBL" id="WNYA01011158">
    <property type="protein sequence ID" value="KAG8540208.1"/>
    <property type="molecule type" value="Genomic_DNA"/>
</dbReference>
<feature type="transmembrane region" description="Helical" evidence="1">
    <location>
        <begin position="77"/>
        <end position="93"/>
    </location>
</feature>
<evidence type="ECO:0000313" key="3">
    <source>
        <dbReference type="Proteomes" id="UP000824782"/>
    </source>
</evidence>
<keyword evidence="1" id="KW-0812">Transmembrane</keyword>
<feature type="transmembrane region" description="Helical" evidence="1">
    <location>
        <begin position="99"/>
        <end position="119"/>
    </location>
</feature>
<gene>
    <name evidence="2" type="ORF">GDO81_019703</name>
</gene>
<proteinExistence type="predicted"/>
<protein>
    <submittedName>
        <fullName evidence="2">Uncharacterized protein</fullName>
    </submittedName>
</protein>
<comment type="caution">
    <text evidence="2">The sequence shown here is derived from an EMBL/GenBank/DDBJ whole genome shotgun (WGS) entry which is preliminary data.</text>
</comment>
<evidence type="ECO:0000313" key="2">
    <source>
        <dbReference type="EMBL" id="KAG8540208.1"/>
    </source>
</evidence>
<name>A0AAV6Z2N8_ENGPU</name>
<feature type="transmembrane region" description="Helical" evidence="1">
    <location>
        <begin position="46"/>
        <end position="65"/>
    </location>
</feature>
<keyword evidence="1" id="KW-1133">Transmembrane helix</keyword>